<organism evidence="6 7">
    <name type="scientific">Flavobacterium arundinis</name>
    <dbReference type="NCBI Taxonomy" id="3139143"/>
    <lineage>
        <taxon>Bacteria</taxon>
        <taxon>Pseudomonadati</taxon>
        <taxon>Bacteroidota</taxon>
        <taxon>Flavobacteriia</taxon>
        <taxon>Flavobacteriales</taxon>
        <taxon>Flavobacteriaceae</taxon>
        <taxon>Flavobacterium</taxon>
    </lineage>
</organism>
<dbReference type="Gene3D" id="2.30.30.40">
    <property type="entry name" value="SH3 Domains"/>
    <property type="match status" value="1"/>
</dbReference>
<comment type="caution">
    <text evidence="6">The sequence shown here is derived from an EMBL/GenBank/DDBJ whole genome shotgun (WGS) entry which is preliminary data.</text>
</comment>
<dbReference type="RefSeq" id="WP_341697452.1">
    <property type="nucleotide sequence ID" value="NZ_JBBYHR010000007.1"/>
</dbReference>
<dbReference type="PANTHER" id="PTHR44858:SF1">
    <property type="entry name" value="UDP-N-ACETYLGLUCOSAMINE--PEPTIDE N-ACETYLGLUCOSAMINYLTRANSFERASE SPINDLY-RELATED"/>
    <property type="match status" value="1"/>
</dbReference>
<dbReference type="InterPro" id="IPR050498">
    <property type="entry name" value="Ycf3"/>
</dbReference>
<dbReference type="PANTHER" id="PTHR44858">
    <property type="entry name" value="TETRATRICOPEPTIDE REPEAT PROTEIN 6"/>
    <property type="match status" value="1"/>
</dbReference>
<dbReference type="InterPro" id="IPR011990">
    <property type="entry name" value="TPR-like_helical_dom_sf"/>
</dbReference>
<keyword evidence="4" id="KW-1133">Transmembrane helix</keyword>
<dbReference type="PROSITE" id="PS50293">
    <property type="entry name" value="TPR_REGION"/>
    <property type="match status" value="1"/>
</dbReference>
<evidence type="ECO:0000256" key="4">
    <source>
        <dbReference type="SAM" id="Phobius"/>
    </source>
</evidence>
<gene>
    <name evidence="6" type="ORF">AAEO56_12740</name>
</gene>
<evidence type="ECO:0000313" key="7">
    <source>
        <dbReference type="Proteomes" id="UP001464555"/>
    </source>
</evidence>
<dbReference type="Proteomes" id="UP001464555">
    <property type="component" value="Unassembled WGS sequence"/>
</dbReference>
<dbReference type="SUPFAM" id="SSF48452">
    <property type="entry name" value="TPR-like"/>
    <property type="match status" value="1"/>
</dbReference>
<dbReference type="Gene3D" id="1.25.40.10">
    <property type="entry name" value="Tetratricopeptide repeat domain"/>
    <property type="match status" value="1"/>
</dbReference>
<accession>A0ABU9HYC2</accession>
<evidence type="ECO:0000256" key="3">
    <source>
        <dbReference type="PROSITE-ProRule" id="PRU00339"/>
    </source>
</evidence>
<feature type="transmembrane region" description="Helical" evidence="4">
    <location>
        <begin position="157"/>
        <end position="177"/>
    </location>
</feature>
<feature type="chain" id="PRO_5046906873" evidence="5">
    <location>
        <begin position="18"/>
        <end position="246"/>
    </location>
</feature>
<keyword evidence="5" id="KW-0732">Signal</keyword>
<dbReference type="EMBL" id="JBBYHR010000007">
    <property type="protein sequence ID" value="MEL1245136.1"/>
    <property type="molecule type" value="Genomic_DNA"/>
</dbReference>
<keyword evidence="2 3" id="KW-0802">TPR repeat</keyword>
<reference evidence="6 7" key="1">
    <citation type="submission" date="2024-04" db="EMBL/GenBank/DDBJ databases">
        <title>Flavobacterium sp. DGU11 16S ribosomal RNA gene Genome sequencing and assembly.</title>
        <authorList>
            <person name="Park S."/>
        </authorList>
    </citation>
    <scope>NUCLEOTIDE SEQUENCE [LARGE SCALE GENOMIC DNA]</scope>
    <source>
        <strain evidence="6 7">DGU11</strain>
    </source>
</reference>
<dbReference type="PROSITE" id="PS50005">
    <property type="entry name" value="TPR"/>
    <property type="match status" value="1"/>
</dbReference>
<sequence length="246" mass="27519">MKNILYILLFITQAVFAQSAFEKGNEQYRQGQYSDAAASYESVLKENKESAELYFNLGNAYLKLEKVAPAVYNYEKALQLDPGNRDIEINLGYAHQLITDNIEPVAQPGFAGMIESLSGTYHFDTWAWIAVTCAFLSLLLFSGYYMARKTMLKRSFFAGMSVMLIILILSLITAFHAKSEMESQHPAIVFSDMVQVKTDASQGAQDAFILHAGIKVYVLESKGQWQKVQLPDDTVGWIPSGAIKEL</sequence>
<keyword evidence="7" id="KW-1185">Reference proteome</keyword>
<evidence type="ECO:0000313" key="6">
    <source>
        <dbReference type="EMBL" id="MEL1245136.1"/>
    </source>
</evidence>
<dbReference type="InterPro" id="IPR019734">
    <property type="entry name" value="TPR_rpt"/>
</dbReference>
<protein>
    <submittedName>
        <fullName evidence="6">Tetratricopeptide repeat protein</fullName>
    </submittedName>
</protein>
<dbReference type="SMART" id="SM00028">
    <property type="entry name" value="TPR"/>
    <property type="match status" value="2"/>
</dbReference>
<proteinExistence type="predicted"/>
<keyword evidence="1" id="KW-0677">Repeat</keyword>
<dbReference type="Pfam" id="PF13432">
    <property type="entry name" value="TPR_16"/>
    <property type="match status" value="1"/>
</dbReference>
<feature type="signal peptide" evidence="5">
    <location>
        <begin position="1"/>
        <end position="17"/>
    </location>
</feature>
<evidence type="ECO:0000256" key="2">
    <source>
        <dbReference type="ARBA" id="ARBA00022803"/>
    </source>
</evidence>
<feature type="repeat" description="TPR" evidence="3">
    <location>
        <begin position="51"/>
        <end position="84"/>
    </location>
</feature>
<evidence type="ECO:0000256" key="1">
    <source>
        <dbReference type="ARBA" id="ARBA00022737"/>
    </source>
</evidence>
<keyword evidence="4" id="KW-0812">Transmembrane</keyword>
<evidence type="ECO:0000256" key="5">
    <source>
        <dbReference type="SAM" id="SignalP"/>
    </source>
</evidence>
<keyword evidence="4" id="KW-0472">Membrane</keyword>
<feature type="transmembrane region" description="Helical" evidence="4">
    <location>
        <begin position="126"/>
        <end position="145"/>
    </location>
</feature>
<name>A0ABU9HYC2_9FLAO</name>